<accession>A0ACC1S348</accession>
<comment type="caution">
    <text evidence="1">The sequence shown here is derived from an EMBL/GenBank/DDBJ whole genome shotgun (WGS) entry which is preliminary data.</text>
</comment>
<dbReference type="EMBL" id="JANRMS010001095">
    <property type="protein sequence ID" value="KAJ3531112.1"/>
    <property type="molecule type" value="Genomic_DNA"/>
</dbReference>
<gene>
    <name evidence="1" type="ORF">NM208_g9027</name>
</gene>
<reference evidence="1" key="1">
    <citation type="submission" date="2022-08" db="EMBL/GenBank/DDBJ databases">
        <title>Genome Sequence of Fusarium decemcellulare.</title>
        <authorList>
            <person name="Buettner E."/>
        </authorList>
    </citation>
    <scope>NUCLEOTIDE SEQUENCE</scope>
    <source>
        <strain evidence="1">Babe19</strain>
    </source>
</reference>
<proteinExistence type="predicted"/>
<sequence length="182" mass="20052">MEHALFLKERINFSLEFTISTAYHAHRLLVISAVGDNRFNERPKPHSLVACINERIITETPRVYDTTTTALKTTSREDSHPRCLSDLVGPKDKSCGLGMGLSCDILFHRLPGSYPPPATKKGLTYSETSGCGSRREETTTWNGGRASTCTWPNLQGSGACMNVLDEDQDKSSSLLSFARGQL</sequence>
<name>A0ACC1S348_9HYPO</name>
<organism evidence="1 2">
    <name type="scientific">Fusarium decemcellulare</name>
    <dbReference type="NCBI Taxonomy" id="57161"/>
    <lineage>
        <taxon>Eukaryota</taxon>
        <taxon>Fungi</taxon>
        <taxon>Dikarya</taxon>
        <taxon>Ascomycota</taxon>
        <taxon>Pezizomycotina</taxon>
        <taxon>Sordariomycetes</taxon>
        <taxon>Hypocreomycetidae</taxon>
        <taxon>Hypocreales</taxon>
        <taxon>Nectriaceae</taxon>
        <taxon>Fusarium</taxon>
        <taxon>Fusarium decemcellulare species complex</taxon>
    </lineage>
</organism>
<evidence type="ECO:0000313" key="1">
    <source>
        <dbReference type="EMBL" id="KAJ3531112.1"/>
    </source>
</evidence>
<keyword evidence="2" id="KW-1185">Reference proteome</keyword>
<dbReference type="Proteomes" id="UP001148629">
    <property type="component" value="Unassembled WGS sequence"/>
</dbReference>
<protein>
    <submittedName>
        <fullName evidence="1">Uncharacterized protein</fullName>
    </submittedName>
</protein>
<evidence type="ECO:0000313" key="2">
    <source>
        <dbReference type="Proteomes" id="UP001148629"/>
    </source>
</evidence>